<accession>A0A562BPK6</accession>
<dbReference type="SUPFAM" id="SSF46785">
    <property type="entry name" value="Winged helix' DNA-binding domain"/>
    <property type="match status" value="1"/>
</dbReference>
<dbReference type="PROSITE" id="PS51078">
    <property type="entry name" value="ICLR_ED"/>
    <property type="match status" value="1"/>
</dbReference>
<sequence>MEVPIPADPAPGAEAADARRAAPPRPDQLDRFAGDPNFMLSLARGLYVLEAFSERKRPLTISQIAQRTTLSRASVRRCLYTLQQLGYVSQEDGRYALRPRVLHLGHAYFSSAALVAQAQPILDRLSQALGHTSALAILEDTDILYLARSEVQRMLPHALGMGSRLPAFCTSVGRLLLSQLDDDAREAYFARAELRPRTLQTKVSREELEESFARARELDYVVVDEELEPGLRAIAVPVRAPSGEAVAGISVSVRPGRVDQAEIATRLLPKMRQAADDIGACIAAG</sequence>
<proteinExistence type="predicted"/>
<dbReference type="Proteomes" id="UP000318141">
    <property type="component" value="Unassembled WGS sequence"/>
</dbReference>
<organism evidence="7 8">
    <name type="scientific">Cupriavidus gilardii J11</name>
    <dbReference type="NCBI Taxonomy" id="936133"/>
    <lineage>
        <taxon>Bacteria</taxon>
        <taxon>Pseudomonadati</taxon>
        <taxon>Pseudomonadota</taxon>
        <taxon>Betaproteobacteria</taxon>
        <taxon>Burkholderiales</taxon>
        <taxon>Burkholderiaceae</taxon>
        <taxon>Cupriavidus</taxon>
    </lineage>
</organism>
<dbReference type="PANTHER" id="PTHR30136:SF34">
    <property type="entry name" value="TRANSCRIPTIONAL REGULATOR"/>
    <property type="match status" value="1"/>
</dbReference>
<evidence type="ECO:0000313" key="7">
    <source>
        <dbReference type="EMBL" id="TWG87215.1"/>
    </source>
</evidence>
<gene>
    <name evidence="7" type="ORF">L602_001800000230</name>
</gene>
<dbReference type="SUPFAM" id="SSF55781">
    <property type="entry name" value="GAF domain-like"/>
    <property type="match status" value="1"/>
</dbReference>
<dbReference type="EMBL" id="VLJN01000010">
    <property type="protein sequence ID" value="TWG87215.1"/>
    <property type="molecule type" value="Genomic_DNA"/>
</dbReference>
<evidence type="ECO:0000256" key="4">
    <source>
        <dbReference type="SAM" id="MobiDB-lite"/>
    </source>
</evidence>
<dbReference type="InterPro" id="IPR050707">
    <property type="entry name" value="HTH_MetabolicPath_Reg"/>
</dbReference>
<evidence type="ECO:0000259" key="6">
    <source>
        <dbReference type="PROSITE" id="PS51078"/>
    </source>
</evidence>
<feature type="domain" description="HTH iclR-type" evidence="5">
    <location>
        <begin position="39"/>
        <end position="99"/>
    </location>
</feature>
<dbReference type="AlphaFoldDB" id="A0A562BPK6"/>
<keyword evidence="2" id="KW-0238">DNA-binding</keyword>
<dbReference type="SMART" id="SM00346">
    <property type="entry name" value="HTH_ICLR"/>
    <property type="match status" value="1"/>
</dbReference>
<dbReference type="Gene3D" id="1.10.10.10">
    <property type="entry name" value="Winged helix-like DNA-binding domain superfamily/Winged helix DNA-binding domain"/>
    <property type="match status" value="1"/>
</dbReference>
<evidence type="ECO:0000256" key="2">
    <source>
        <dbReference type="ARBA" id="ARBA00023125"/>
    </source>
</evidence>
<reference evidence="7 8" key="1">
    <citation type="submission" date="2019-07" db="EMBL/GenBank/DDBJ databases">
        <title>Genome sequencing of lignin-degrading bacterial isolates.</title>
        <authorList>
            <person name="Gladden J."/>
        </authorList>
    </citation>
    <scope>NUCLEOTIDE SEQUENCE [LARGE SCALE GENOMIC DNA]</scope>
    <source>
        <strain evidence="7 8">J11</strain>
    </source>
</reference>
<dbReference type="PANTHER" id="PTHR30136">
    <property type="entry name" value="HELIX-TURN-HELIX TRANSCRIPTIONAL REGULATOR, ICLR FAMILY"/>
    <property type="match status" value="1"/>
</dbReference>
<evidence type="ECO:0000256" key="1">
    <source>
        <dbReference type="ARBA" id="ARBA00023015"/>
    </source>
</evidence>
<dbReference type="InterPro" id="IPR029016">
    <property type="entry name" value="GAF-like_dom_sf"/>
</dbReference>
<evidence type="ECO:0000256" key="3">
    <source>
        <dbReference type="ARBA" id="ARBA00023163"/>
    </source>
</evidence>
<keyword evidence="1" id="KW-0805">Transcription regulation</keyword>
<dbReference type="InterPro" id="IPR014757">
    <property type="entry name" value="Tscrpt_reg_IclR_C"/>
</dbReference>
<dbReference type="InterPro" id="IPR005471">
    <property type="entry name" value="Tscrpt_reg_IclR_N"/>
</dbReference>
<comment type="caution">
    <text evidence="7">The sequence shown here is derived from an EMBL/GenBank/DDBJ whole genome shotgun (WGS) entry which is preliminary data.</text>
</comment>
<dbReference type="PROSITE" id="PS51077">
    <property type="entry name" value="HTH_ICLR"/>
    <property type="match status" value="1"/>
</dbReference>
<dbReference type="Pfam" id="PF01614">
    <property type="entry name" value="IclR_C"/>
    <property type="match status" value="1"/>
</dbReference>
<dbReference type="GO" id="GO:0003677">
    <property type="term" value="F:DNA binding"/>
    <property type="evidence" value="ECO:0007669"/>
    <property type="project" value="UniProtKB-KW"/>
</dbReference>
<dbReference type="GO" id="GO:0003700">
    <property type="term" value="F:DNA-binding transcription factor activity"/>
    <property type="evidence" value="ECO:0007669"/>
    <property type="project" value="TreeGrafter"/>
</dbReference>
<evidence type="ECO:0000259" key="5">
    <source>
        <dbReference type="PROSITE" id="PS51077"/>
    </source>
</evidence>
<dbReference type="GO" id="GO:0045892">
    <property type="term" value="P:negative regulation of DNA-templated transcription"/>
    <property type="evidence" value="ECO:0007669"/>
    <property type="project" value="TreeGrafter"/>
</dbReference>
<keyword evidence="3" id="KW-0804">Transcription</keyword>
<feature type="region of interest" description="Disordered" evidence="4">
    <location>
        <begin position="1"/>
        <end position="26"/>
    </location>
</feature>
<dbReference type="Pfam" id="PF09339">
    <property type="entry name" value="HTH_IclR"/>
    <property type="match status" value="1"/>
</dbReference>
<dbReference type="InterPro" id="IPR036388">
    <property type="entry name" value="WH-like_DNA-bd_sf"/>
</dbReference>
<dbReference type="FunFam" id="1.10.10.10:FF:000056">
    <property type="entry name" value="IclR family transcriptional regulator"/>
    <property type="match status" value="1"/>
</dbReference>
<dbReference type="Gene3D" id="3.30.450.40">
    <property type="match status" value="1"/>
</dbReference>
<evidence type="ECO:0000313" key="8">
    <source>
        <dbReference type="Proteomes" id="UP000318141"/>
    </source>
</evidence>
<feature type="domain" description="IclR-ED" evidence="6">
    <location>
        <begin position="100"/>
        <end position="284"/>
    </location>
</feature>
<protein>
    <submittedName>
        <fullName evidence="7">IclR family transcriptional regulator</fullName>
    </submittedName>
</protein>
<name>A0A562BPK6_9BURK</name>
<dbReference type="InterPro" id="IPR036390">
    <property type="entry name" value="WH_DNA-bd_sf"/>
</dbReference>
<keyword evidence="8" id="KW-1185">Reference proteome</keyword>